<feature type="region of interest" description="G4" evidence="9">
    <location>
        <begin position="120"/>
        <end position="123"/>
    </location>
</feature>
<dbReference type="HAMAP" id="MF_00367">
    <property type="entry name" value="GTPase_Era"/>
    <property type="match status" value="1"/>
</dbReference>
<dbReference type="GO" id="GO:0003924">
    <property type="term" value="F:GTPase activity"/>
    <property type="evidence" value="ECO:0007669"/>
    <property type="project" value="UniProtKB-UniRule"/>
</dbReference>
<keyword evidence="8" id="KW-0699">rRNA-binding</keyword>
<dbReference type="InterPro" id="IPR027417">
    <property type="entry name" value="P-loop_NTPase"/>
</dbReference>
<keyword evidence="4 8" id="KW-0547">Nucleotide-binding</keyword>
<evidence type="ECO:0000259" key="11">
    <source>
        <dbReference type="PROSITE" id="PS50823"/>
    </source>
</evidence>
<comment type="subunit">
    <text evidence="8">Monomer.</text>
</comment>
<dbReference type="NCBIfam" id="TIGR00231">
    <property type="entry name" value="small_GTP"/>
    <property type="match status" value="1"/>
</dbReference>
<name>A0A7G9WD15_ALKCA</name>
<dbReference type="FunFam" id="3.40.50.300:FF:000094">
    <property type="entry name" value="GTPase Era"/>
    <property type="match status" value="1"/>
</dbReference>
<dbReference type="NCBIfam" id="TIGR00436">
    <property type="entry name" value="era"/>
    <property type="match status" value="1"/>
</dbReference>
<dbReference type="Proteomes" id="UP000516160">
    <property type="component" value="Chromosome"/>
</dbReference>
<feature type="region of interest" description="G3" evidence="9">
    <location>
        <begin position="58"/>
        <end position="61"/>
    </location>
</feature>
<dbReference type="Pfam" id="PF01926">
    <property type="entry name" value="MMR_HSR1"/>
    <property type="match status" value="1"/>
</dbReference>
<keyword evidence="8" id="KW-0963">Cytoplasm</keyword>
<feature type="binding site" evidence="8">
    <location>
        <begin position="120"/>
        <end position="123"/>
    </location>
    <ligand>
        <name>GTP</name>
        <dbReference type="ChEBI" id="CHEBI:37565"/>
    </ligand>
</feature>
<dbReference type="InterPro" id="IPR005662">
    <property type="entry name" value="GTPase_Era-like"/>
</dbReference>
<dbReference type="FunFam" id="3.30.300.20:FF:000003">
    <property type="entry name" value="GTPase Era"/>
    <property type="match status" value="1"/>
</dbReference>
<dbReference type="SUPFAM" id="SSF52540">
    <property type="entry name" value="P-loop containing nucleoside triphosphate hydrolases"/>
    <property type="match status" value="1"/>
</dbReference>
<evidence type="ECO:0000256" key="8">
    <source>
        <dbReference type="HAMAP-Rule" id="MF_00367"/>
    </source>
</evidence>
<dbReference type="GO" id="GO:0005525">
    <property type="term" value="F:GTP binding"/>
    <property type="evidence" value="ECO:0007669"/>
    <property type="project" value="UniProtKB-UniRule"/>
</dbReference>
<dbReference type="InterPro" id="IPR006073">
    <property type="entry name" value="GTP-bd"/>
</dbReference>
<dbReference type="InterPro" id="IPR005225">
    <property type="entry name" value="Small_GTP-bd"/>
</dbReference>
<dbReference type="GO" id="GO:0005886">
    <property type="term" value="C:plasma membrane"/>
    <property type="evidence" value="ECO:0007669"/>
    <property type="project" value="UniProtKB-SubCell"/>
</dbReference>
<accession>A0A7G9WD15</accession>
<evidence type="ECO:0000256" key="10">
    <source>
        <dbReference type="RuleBase" id="RU003761"/>
    </source>
</evidence>
<organism evidence="13 14">
    <name type="scientific">Alkalicella caledoniensis</name>
    <dbReference type="NCBI Taxonomy" id="2731377"/>
    <lineage>
        <taxon>Bacteria</taxon>
        <taxon>Bacillati</taxon>
        <taxon>Bacillota</taxon>
        <taxon>Clostridia</taxon>
        <taxon>Eubacteriales</taxon>
        <taxon>Proteinivoracaceae</taxon>
        <taxon>Alkalicella</taxon>
    </lineage>
</organism>
<proteinExistence type="inferred from homology"/>
<protein>
    <recommendedName>
        <fullName evidence="2 8">GTPase Era</fullName>
    </recommendedName>
</protein>
<dbReference type="CDD" id="cd04163">
    <property type="entry name" value="Era"/>
    <property type="match status" value="1"/>
</dbReference>
<dbReference type="EMBL" id="CP058559">
    <property type="protein sequence ID" value="QNO16577.1"/>
    <property type="molecule type" value="Genomic_DNA"/>
</dbReference>
<dbReference type="CDD" id="cd22534">
    <property type="entry name" value="KH-II_Era"/>
    <property type="match status" value="1"/>
</dbReference>
<evidence type="ECO:0000256" key="1">
    <source>
        <dbReference type="ARBA" id="ARBA00007921"/>
    </source>
</evidence>
<dbReference type="Pfam" id="PF07650">
    <property type="entry name" value="KH_2"/>
    <property type="match status" value="1"/>
</dbReference>
<feature type="region of interest" description="G5" evidence="9">
    <location>
        <begin position="149"/>
        <end position="151"/>
    </location>
</feature>
<sequence>MFKSGFISIIGRPNVGKSTLLNKLLGQKVAITSDKAQTTRTKIHGVLTGNEYQIVFIDTPGIHKPKHKLGEAMVKAARSSTIDVDAIIFITDISEPIGRGDSFILEGLQNRETPVILVANKIDKISEDLAKARIEELRSMYKFSDIIAISALEGVNTTGLVTLLNDYLQEGPQYYPAGMITDQPERVLLQEMIREKILQLTREEVPHGVAVEVFQMEVGKNGILDVSANIYVERDSHKGIIIGKQGKLLKEIGKRARIEIEDFFNNKVFLQVWVKVKKNWRDLPGAINEFGLNDKDQ</sequence>
<feature type="binding site" evidence="8">
    <location>
        <begin position="11"/>
        <end position="18"/>
    </location>
    <ligand>
        <name>GTP</name>
        <dbReference type="ChEBI" id="CHEBI:37565"/>
    </ligand>
</feature>
<dbReference type="GO" id="GO:0000028">
    <property type="term" value="P:ribosomal small subunit assembly"/>
    <property type="evidence" value="ECO:0007669"/>
    <property type="project" value="TreeGrafter"/>
</dbReference>
<keyword evidence="14" id="KW-1185">Reference proteome</keyword>
<evidence type="ECO:0000256" key="6">
    <source>
        <dbReference type="ARBA" id="ARBA00023134"/>
    </source>
</evidence>
<evidence type="ECO:0000256" key="5">
    <source>
        <dbReference type="ARBA" id="ARBA00022884"/>
    </source>
</evidence>
<dbReference type="PANTHER" id="PTHR42698:SF1">
    <property type="entry name" value="GTPASE ERA, MITOCHONDRIAL"/>
    <property type="match status" value="1"/>
</dbReference>
<evidence type="ECO:0000256" key="4">
    <source>
        <dbReference type="ARBA" id="ARBA00022741"/>
    </source>
</evidence>
<dbReference type="InterPro" id="IPR030388">
    <property type="entry name" value="G_ERA_dom"/>
</dbReference>
<dbReference type="InterPro" id="IPR015946">
    <property type="entry name" value="KH_dom-like_a/b"/>
</dbReference>
<feature type="domain" description="KH type-2" evidence="11">
    <location>
        <begin position="201"/>
        <end position="278"/>
    </location>
</feature>
<feature type="domain" description="Era-type G" evidence="12">
    <location>
        <begin position="3"/>
        <end position="170"/>
    </location>
</feature>
<dbReference type="PROSITE" id="PS50823">
    <property type="entry name" value="KH_TYPE_2"/>
    <property type="match status" value="1"/>
</dbReference>
<dbReference type="RefSeq" id="WP_213169049.1">
    <property type="nucleotide sequence ID" value="NZ_CP058559.1"/>
</dbReference>
<dbReference type="Gene3D" id="3.40.50.300">
    <property type="entry name" value="P-loop containing nucleotide triphosphate hydrolases"/>
    <property type="match status" value="1"/>
</dbReference>
<keyword evidence="8" id="KW-1003">Cell membrane</keyword>
<dbReference type="SUPFAM" id="SSF54814">
    <property type="entry name" value="Prokaryotic type KH domain (KH-domain type II)"/>
    <property type="match status" value="1"/>
</dbReference>
<comment type="similarity">
    <text evidence="1 8 9 10">Belongs to the TRAFAC class TrmE-Era-EngA-EngB-Septin-like GTPase superfamily. Era GTPase family.</text>
</comment>
<feature type="region of interest" description="G1" evidence="9">
    <location>
        <begin position="11"/>
        <end position="18"/>
    </location>
</feature>
<dbReference type="PROSITE" id="PS51713">
    <property type="entry name" value="G_ERA"/>
    <property type="match status" value="1"/>
</dbReference>
<dbReference type="InterPro" id="IPR004044">
    <property type="entry name" value="KH_dom_type_2"/>
</dbReference>
<evidence type="ECO:0000256" key="9">
    <source>
        <dbReference type="PROSITE-ProRule" id="PRU01050"/>
    </source>
</evidence>
<dbReference type="AlphaFoldDB" id="A0A7G9WD15"/>
<gene>
    <name evidence="8 13" type="primary">era</name>
    <name evidence="13" type="ORF">HYG86_01590</name>
</gene>
<evidence type="ECO:0000256" key="7">
    <source>
        <dbReference type="ARBA" id="ARBA00023136"/>
    </source>
</evidence>
<dbReference type="GO" id="GO:0005829">
    <property type="term" value="C:cytosol"/>
    <property type="evidence" value="ECO:0007669"/>
    <property type="project" value="TreeGrafter"/>
</dbReference>
<evidence type="ECO:0000313" key="14">
    <source>
        <dbReference type="Proteomes" id="UP000516160"/>
    </source>
</evidence>
<keyword evidence="5 8" id="KW-0694">RNA-binding</keyword>
<keyword evidence="7 8" id="KW-0472">Membrane</keyword>
<dbReference type="Gene3D" id="3.30.300.20">
    <property type="match status" value="1"/>
</dbReference>
<dbReference type="PANTHER" id="PTHR42698">
    <property type="entry name" value="GTPASE ERA"/>
    <property type="match status" value="1"/>
</dbReference>
<feature type="binding site" evidence="8">
    <location>
        <begin position="58"/>
        <end position="62"/>
    </location>
    <ligand>
        <name>GTP</name>
        <dbReference type="ChEBI" id="CHEBI:37565"/>
    </ligand>
</feature>
<dbReference type="GO" id="GO:0043024">
    <property type="term" value="F:ribosomal small subunit binding"/>
    <property type="evidence" value="ECO:0007669"/>
    <property type="project" value="TreeGrafter"/>
</dbReference>
<feature type="region of interest" description="G2" evidence="9">
    <location>
        <begin position="37"/>
        <end position="41"/>
    </location>
</feature>
<reference evidence="13 14" key="1">
    <citation type="submission" date="2020-07" db="EMBL/GenBank/DDBJ databases">
        <title>Alkalicella. sp. LB2 genome.</title>
        <authorList>
            <person name="Postec A."/>
            <person name="Quemeneur M."/>
        </authorList>
    </citation>
    <scope>NUCLEOTIDE SEQUENCE [LARGE SCALE GENOMIC DNA]</scope>
    <source>
        <strain evidence="13 14">LB2</strain>
    </source>
</reference>
<dbReference type="InterPro" id="IPR009019">
    <property type="entry name" value="KH_sf_prok-type"/>
</dbReference>
<dbReference type="InterPro" id="IPR003593">
    <property type="entry name" value="AAA+_ATPase"/>
</dbReference>
<dbReference type="KEGG" id="acae:HYG86_01590"/>
<keyword evidence="3 8" id="KW-0690">Ribosome biogenesis</keyword>
<comment type="subcellular location">
    <subcellularLocation>
        <location evidence="8">Cytoplasm</location>
    </subcellularLocation>
    <subcellularLocation>
        <location evidence="8">Cell membrane</location>
        <topology evidence="8">Peripheral membrane protein</topology>
    </subcellularLocation>
</comment>
<evidence type="ECO:0000256" key="3">
    <source>
        <dbReference type="ARBA" id="ARBA00022517"/>
    </source>
</evidence>
<dbReference type="SMART" id="SM00382">
    <property type="entry name" value="AAA"/>
    <property type="match status" value="1"/>
</dbReference>
<evidence type="ECO:0000259" key="12">
    <source>
        <dbReference type="PROSITE" id="PS51713"/>
    </source>
</evidence>
<comment type="function">
    <text evidence="8">An essential GTPase that binds both GDP and GTP, with rapid nucleotide exchange. Plays a role in 16S rRNA processing and 30S ribosomal subunit biogenesis and possibly also in cell cycle regulation and energy metabolism.</text>
</comment>
<evidence type="ECO:0000256" key="2">
    <source>
        <dbReference type="ARBA" id="ARBA00020484"/>
    </source>
</evidence>
<dbReference type="GO" id="GO:0070181">
    <property type="term" value="F:small ribosomal subunit rRNA binding"/>
    <property type="evidence" value="ECO:0007669"/>
    <property type="project" value="UniProtKB-UniRule"/>
</dbReference>
<evidence type="ECO:0000313" key="13">
    <source>
        <dbReference type="EMBL" id="QNO16577.1"/>
    </source>
</evidence>
<keyword evidence="6 8" id="KW-0342">GTP-binding</keyword>
<dbReference type="NCBIfam" id="NF000908">
    <property type="entry name" value="PRK00089.1"/>
    <property type="match status" value="1"/>
</dbReference>